<gene>
    <name evidence="2" type="ORF">GCK32_017074</name>
</gene>
<dbReference type="EMBL" id="WIXE01003859">
    <property type="protein sequence ID" value="KAK5983563.1"/>
    <property type="molecule type" value="Genomic_DNA"/>
</dbReference>
<feature type="non-terminal residue" evidence="2">
    <location>
        <position position="165"/>
    </location>
</feature>
<reference evidence="2 3" key="1">
    <citation type="submission" date="2019-10" db="EMBL/GenBank/DDBJ databases">
        <title>Assembly and Annotation for the nematode Trichostrongylus colubriformis.</title>
        <authorList>
            <person name="Martin J."/>
        </authorList>
    </citation>
    <scope>NUCLEOTIDE SEQUENCE [LARGE SCALE GENOMIC DNA]</scope>
    <source>
        <strain evidence="2">G859</strain>
        <tissue evidence="2">Whole worm</tissue>
    </source>
</reference>
<evidence type="ECO:0000256" key="1">
    <source>
        <dbReference type="SAM" id="MobiDB-lite"/>
    </source>
</evidence>
<evidence type="ECO:0000313" key="2">
    <source>
        <dbReference type="EMBL" id="KAK5983563.1"/>
    </source>
</evidence>
<sequence>MCPLLTEASVHRSHVPHFSCSSSSNLPQQIHEAHPPPPVQTTSTERKTSEVYNIAQIREAIPPPPVETTTTERVSTEVLSAGIIQEARPPPKVETTTTEHVTTEVYNVGAYYEAIPPPEEKKKHVATTTAKAETLYTAKIQPTPAAPDVHVAKTVTDVAEREHAA</sequence>
<dbReference type="Proteomes" id="UP001331761">
    <property type="component" value="Unassembled WGS sequence"/>
</dbReference>
<evidence type="ECO:0000313" key="3">
    <source>
        <dbReference type="Proteomes" id="UP001331761"/>
    </source>
</evidence>
<feature type="region of interest" description="Disordered" evidence="1">
    <location>
        <begin position="13"/>
        <end position="47"/>
    </location>
</feature>
<name>A0AAN8G8Q5_TRICO</name>
<organism evidence="2 3">
    <name type="scientific">Trichostrongylus colubriformis</name>
    <name type="common">Black scour worm</name>
    <dbReference type="NCBI Taxonomy" id="6319"/>
    <lineage>
        <taxon>Eukaryota</taxon>
        <taxon>Metazoa</taxon>
        <taxon>Ecdysozoa</taxon>
        <taxon>Nematoda</taxon>
        <taxon>Chromadorea</taxon>
        <taxon>Rhabditida</taxon>
        <taxon>Rhabditina</taxon>
        <taxon>Rhabditomorpha</taxon>
        <taxon>Strongyloidea</taxon>
        <taxon>Trichostrongylidae</taxon>
        <taxon>Trichostrongylus</taxon>
    </lineage>
</organism>
<proteinExistence type="predicted"/>
<dbReference type="AlphaFoldDB" id="A0AAN8G8Q5"/>
<keyword evidence="3" id="KW-1185">Reference proteome</keyword>
<comment type="caution">
    <text evidence="2">The sequence shown here is derived from an EMBL/GenBank/DDBJ whole genome shotgun (WGS) entry which is preliminary data.</text>
</comment>
<accession>A0AAN8G8Q5</accession>
<protein>
    <submittedName>
        <fullName evidence="2">Uncharacterized protein</fullName>
    </submittedName>
</protein>